<feature type="signal peptide" evidence="2">
    <location>
        <begin position="1"/>
        <end position="23"/>
    </location>
</feature>
<sequence>MPVPFRWVAFSYVLFSSLPKSQAVFGVPLETAIDRSPSHDGVYLPAFFRQCVDFIEEYGLATEGIYRVPGVNSQVKAIIDALNRGIEFPDIPPSSPTYASPSTSQSLRRTSGMTQAAENPRKDLGAAELGSVVCFPGLRRDLRADIILLSYRIIWKRRSLEGEIWLADILTVASDIYRMTQDVAGAGRPAPLEETTAPGEAGRSIAAPSCPRLAKDDLMIGSPPPHDPTVVTSVLKTFLRSLPEPVLTHTVRPLVEAACDLTDPIARMRRIGQLVHPASAEKVCGVYLPRANRYLLAWLLQHMTRVIERSGDNKMTMANLSIVLSPTLGMSHRLLAVLLSDTSAVGNVLGEVADLEAGPVRTGQRLAIGHPEKQQLPHWLFPSPVFAYRPYVPPQPVPVAGGFELPDSLIELEEELFRQESLLAFTLRQIVAGQTSVEKEALIWEVQHLVTRMKRKKALLELTDPNAIRTELTRHEAQLDRVHRELAKSLVGVTAANLSSSSVARASSQTTAATGSGTQSSVLTATAGAGSHRGGRNVSSRLPVSQFDFSRRSKPQSGSTGPLGSPGSTRKCETISPTVAAKCQHETTSLDAEYWELQRTVTMLKRRLKMQLKAAKTRANVKNTTLVPSESLDTEEVLNFTLR</sequence>
<dbReference type="EMBL" id="UYSU01045444">
    <property type="protein sequence ID" value="VDM05218.1"/>
    <property type="molecule type" value="Genomic_DNA"/>
</dbReference>
<reference evidence="4 5" key="2">
    <citation type="submission" date="2018-11" db="EMBL/GenBank/DDBJ databases">
        <authorList>
            <consortium name="Pathogen Informatics"/>
        </authorList>
    </citation>
    <scope>NUCLEOTIDE SEQUENCE [LARGE SCALE GENOMIC DNA]</scope>
    <source>
        <strain evidence="4 5">NST_G2</strain>
    </source>
</reference>
<evidence type="ECO:0000259" key="3">
    <source>
        <dbReference type="PROSITE" id="PS50238"/>
    </source>
</evidence>
<dbReference type="SMART" id="SM00324">
    <property type="entry name" value="RhoGAP"/>
    <property type="match status" value="1"/>
</dbReference>
<dbReference type="PANTHER" id="PTHR12783:SF5">
    <property type="entry name" value="RALA-BINDING PROTEIN 1"/>
    <property type="match status" value="1"/>
</dbReference>
<feature type="chain" id="PRO_5043141616" evidence="2">
    <location>
        <begin position="24"/>
        <end position="643"/>
    </location>
</feature>
<proteinExistence type="predicted"/>
<feature type="region of interest" description="Disordered" evidence="1">
    <location>
        <begin position="92"/>
        <end position="119"/>
    </location>
</feature>
<evidence type="ECO:0000256" key="2">
    <source>
        <dbReference type="SAM" id="SignalP"/>
    </source>
</evidence>
<name>A0A183TQT4_SCHSO</name>
<dbReference type="InterPro" id="IPR039767">
    <property type="entry name" value="RALBP1"/>
</dbReference>
<dbReference type="GO" id="GO:0005096">
    <property type="term" value="F:GTPase activator activity"/>
    <property type="evidence" value="ECO:0007669"/>
    <property type="project" value="InterPro"/>
</dbReference>
<feature type="compositionally biased region" description="Low complexity" evidence="1">
    <location>
        <begin position="557"/>
        <end position="569"/>
    </location>
</feature>
<dbReference type="InterPro" id="IPR000198">
    <property type="entry name" value="RhoGAP_dom"/>
</dbReference>
<dbReference type="WBParaSite" id="SSLN_0001954901-mRNA-1">
    <property type="protein sequence ID" value="SSLN_0001954901-mRNA-1"/>
    <property type="gene ID" value="SSLN_0001954901"/>
</dbReference>
<accession>A0A183TQT4</accession>
<dbReference type="PROSITE" id="PS50238">
    <property type="entry name" value="RHOGAP"/>
    <property type="match status" value="1"/>
</dbReference>
<dbReference type="GO" id="GO:0007264">
    <property type="term" value="P:small GTPase-mediated signal transduction"/>
    <property type="evidence" value="ECO:0007669"/>
    <property type="project" value="InterPro"/>
</dbReference>
<protein>
    <submittedName>
        <fullName evidence="6">Rho-GAP domain-containing protein</fullName>
    </submittedName>
</protein>
<dbReference type="Pfam" id="PF00620">
    <property type="entry name" value="RhoGAP"/>
    <property type="match status" value="2"/>
</dbReference>
<keyword evidence="2" id="KW-0732">Signal</keyword>
<dbReference type="GO" id="GO:0031267">
    <property type="term" value="F:small GTPase binding"/>
    <property type="evidence" value="ECO:0007669"/>
    <property type="project" value="InterPro"/>
</dbReference>
<evidence type="ECO:0000313" key="4">
    <source>
        <dbReference type="EMBL" id="VDM05218.1"/>
    </source>
</evidence>
<dbReference type="STRING" id="70667.A0A183TQT4"/>
<feature type="compositionally biased region" description="Low complexity" evidence="1">
    <location>
        <begin position="96"/>
        <end position="106"/>
    </location>
</feature>
<reference evidence="6" key="1">
    <citation type="submission" date="2016-06" db="UniProtKB">
        <authorList>
            <consortium name="WormBaseParasite"/>
        </authorList>
    </citation>
    <scope>IDENTIFICATION</scope>
</reference>
<feature type="compositionally biased region" description="Polar residues" evidence="1">
    <location>
        <begin position="107"/>
        <end position="117"/>
    </location>
</feature>
<evidence type="ECO:0000313" key="6">
    <source>
        <dbReference type="WBParaSite" id="SSLN_0001954901-mRNA-1"/>
    </source>
</evidence>
<evidence type="ECO:0000313" key="5">
    <source>
        <dbReference type="Proteomes" id="UP000275846"/>
    </source>
</evidence>
<dbReference type="SUPFAM" id="SSF48350">
    <property type="entry name" value="GTPase activation domain, GAP"/>
    <property type="match status" value="1"/>
</dbReference>
<dbReference type="InterPro" id="IPR008936">
    <property type="entry name" value="Rho_GTPase_activation_prot"/>
</dbReference>
<dbReference type="Proteomes" id="UP000275846">
    <property type="component" value="Unassembled WGS sequence"/>
</dbReference>
<organism evidence="6">
    <name type="scientific">Schistocephalus solidus</name>
    <name type="common">Tapeworm</name>
    <dbReference type="NCBI Taxonomy" id="70667"/>
    <lineage>
        <taxon>Eukaryota</taxon>
        <taxon>Metazoa</taxon>
        <taxon>Spiralia</taxon>
        <taxon>Lophotrochozoa</taxon>
        <taxon>Platyhelminthes</taxon>
        <taxon>Cestoda</taxon>
        <taxon>Eucestoda</taxon>
        <taxon>Diphyllobothriidea</taxon>
        <taxon>Diphyllobothriidae</taxon>
        <taxon>Schistocephalus</taxon>
    </lineage>
</organism>
<dbReference type="OrthoDB" id="10033734at2759"/>
<dbReference type="Gene3D" id="1.10.555.10">
    <property type="entry name" value="Rho GTPase activation protein"/>
    <property type="match status" value="2"/>
</dbReference>
<feature type="region of interest" description="Disordered" evidence="1">
    <location>
        <begin position="547"/>
        <end position="573"/>
    </location>
</feature>
<evidence type="ECO:0000256" key="1">
    <source>
        <dbReference type="SAM" id="MobiDB-lite"/>
    </source>
</evidence>
<dbReference type="AlphaFoldDB" id="A0A183TQT4"/>
<gene>
    <name evidence="4" type="ORF">SSLN_LOCUS18832</name>
</gene>
<keyword evidence="5" id="KW-1185">Reference proteome</keyword>
<dbReference type="PANTHER" id="PTHR12783">
    <property type="entry name" value="RALA BINDING PROTEIN 1 RALBP1"/>
    <property type="match status" value="1"/>
</dbReference>
<feature type="domain" description="Rho-GAP" evidence="3">
    <location>
        <begin position="27"/>
        <end position="360"/>
    </location>
</feature>
<dbReference type="Gene3D" id="1.20.58.90">
    <property type="match status" value="2"/>
</dbReference>